<dbReference type="EMBL" id="VOFY01000015">
    <property type="protein sequence ID" value="KAA8584978.1"/>
    <property type="molecule type" value="Genomic_DNA"/>
</dbReference>
<keyword evidence="3" id="KW-1185">Reference proteome</keyword>
<proteinExistence type="predicted"/>
<feature type="compositionally biased region" description="Polar residues" evidence="1">
    <location>
        <begin position="1"/>
        <end position="16"/>
    </location>
</feature>
<feature type="region of interest" description="Disordered" evidence="1">
    <location>
        <begin position="1"/>
        <end position="28"/>
    </location>
</feature>
<evidence type="ECO:0000313" key="2">
    <source>
        <dbReference type="EMBL" id="KAA8584978.1"/>
    </source>
</evidence>
<comment type="caution">
    <text evidence="2">The sequence shown here is derived from an EMBL/GenBank/DDBJ whole genome shotgun (WGS) entry which is preliminary data.</text>
</comment>
<protein>
    <submittedName>
        <fullName evidence="2">Uncharacterized protein</fullName>
    </submittedName>
</protein>
<gene>
    <name evidence="2" type="ORF">FQN60_003672</name>
</gene>
<sequence>MQQVDQQSGRKTNGLISHQWGGGDFYQK</sequence>
<reference evidence="2 3" key="1">
    <citation type="submission" date="2019-08" db="EMBL/GenBank/DDBJ databases">
        <title>A chromosome-level genome assembly, high-density linkage maps, and genome scans reveal the genomic architecture of hybrid incompatibilities underlying speciation via character displacement in darters (Percidae: Etheostominae).</title>
        <authorList>
            <person name="Moran R.L."/>
            <person name="Catchen J.M."/>
            <person name="Fuller R.C."/>
        </authorList>
    </citation>
    <scope>NUCLEOTIDE SEQUENCE [LARGE SCALE GENOMIC DNA]</scope>
    <source>
        <strain evidence="2">EspeVRDwgs_2016</strain>
        <tissue evidence="2">Muscle</tissue>
    </source>
</reference>
<dbReference type="Proteomes" id="UP000327493">
    <property type="component" value="Chromosome 15"/>
</dbReference>
<name>A0A5J5CRT9_9PERO</name>
<evidence type="ECO:0000256" key="1">
    <source>
        <dbReference type="SAM" id="MobiDB-lite"/>
    </source>
</evidence>
<dbReference type="AlphaFoldDB" id="A0A5J5CRT9"/>
<evidence type="ECO:0000313" key="3">
    <source>
        <dbReference type="Proteomes" id="UP000327493"/>
    </source>
</evidence>
<organism evidence="2 3">
    <name type="scientific">Etheostoma spectabile</name>
    <name type="common">orangethroat darter</name>
    <dbReference type="NCBI Taxonomy" id="54343"/>
    <lineage>
        <taxon>Eukaryota</taxon>
        <taxon>Metazoa</taxon>
        <taxon>Chordata</taxon>
        <taxon>Craniata</taxon>
        <taxon>Vertebrata</taxon>
        <taxon>Euteleostomi</taxon>
        <taxon>Actinopterygii</taxon>
        <taxon>Neopterygii</taxon>
        <taxon>Teleostei</taxon>
        <taxon>Neoteleostei</taxon>
        <taxon>Acanthomorphata</taxon>
        <taxon>Eupercaria</taxon>
        <taxon>Perciformes</taxon>
        <taxon>Percoidei</taxon>
        <taxon>Percidae</taxon>
        <taxon>Etheostomatinae</taxon>
        <taxon>Etheostoma</taxon>
    </lineage>
</organism>
<accession>A0A5J5CRT9</accession>